<accession>D8M268</accession>
<name>D8M268_BLAHO</name>
<dbReference type="GeneID" id="24919413"/>
<organism evidence="1">
    <name type="scientific">Blastocystis hominis</name>
    <dbReference type="NCBI Taxonomy" id="12968"/>
    <lineage>
        <taxon>Eukaryota</taxon>
        <taxon>Sar</taxon>
        <taxon>Stramenopiles</taxon>
        <taxon>Bigyra</taxon>
        <taxon>Opalozoa</taxon>
        <taxon>Opalinata</taxon>
        <taxon>Blastocystidae</taxon>
        <taxon>Blastocystis</taxon>
    </lineage>
</organism>
<keyword evidence="2" id="KW-1185">Reference proteome</keyword>
<reference evidence="1" key="1">
    <citation type="submission" date="2010-02" db="EMBL/GenBank/DDBJ databases">
        <title>Sequencing and annotation of the Blastocystis hominis genome.</title>
        <authorList>
            <person name="Wincker P."/>
        </authorList>
    </citation>
    <scope>NUCLEOTIDE SEQUENCE</scope>
    <source>
        <strain evidence="1">Singapore isolate B</strain>
    </source>
</reference>
<dbReference type="RefSeq" id="XP_012896205.1">
    <property type="nucleotide sequence ID" value="XM_013040751.1"/>
</dbReference>
<gene>
    <name evidence="1" type="ORF">GSBLH_T00002216001</name>
</gene>
<sequence length="148" mass="16950">MVSMDVQSERLLPLLQSIMPECKCVYVVVQDPTFVIRASHECLGLFFRADVEGLVVDTLESTFDHCIFLLLCLEDALVQLDVLHAHPLSINHHIARNSLRCVMHYMLLVNQTVHLWSKSHELCDAMPVMLILEDGTRQLLVEVEERVQ</sequence>
<proteinExistence type="predicted"/>
<evidence type="ECO:0000313" key="1">
    <source>
        <dbReference type="EMBL" id="CBK22157.2"/>
    </source>
</evidence>
<dbReference type="InParanoid" id="D8M268"/>
<dbReference type="Proteomes" id="UP000008312">
    <property type="component" value="Unassembled WGS sequence"/>
</dbReference>
<dbReference type="AlphaFoldDB" id="D8M268"/>
<dbReference type="EMBL" id="FN668647">
    <property type="protein sequence ID" value="CBK22157.2"/>
    <property type="molecule type" value="Genomic_DNA"/>
</dbReference>
<protein>
    <submittedName>
        <fullName evidence="1">Uncharacterized protein</fullName>
    </submittedName>
</protein>
<evidence type="ECO:0000313" key="2">
    <source>
        <dbReference type="Proteomes" id="UP000008312"/>
    </source>
</evidence>